<dbReference type="Proteomes" id="UP000195787">
    <property type="component" value="Unassembled WGS sequence"/>
</dbReference>
<accession>A0A1R4FZ71</accession>
<sequence length="58" mass="6653">MNERAALIEQVMYAIYDAVDAHPFPHTSFDERASIYEILRVAMQHHVVAGKAHRSRDS</sequence>
<organism evidence="1 2">
    <name type="scientific">Agrococcus casei LMG 22410</name>
    <dbReference type="NCBI Taxonomy" id="1255656"/>
    <lineage>
        <taxon>Bacteria</taxon>
        <taxon>Bacillati</taxon>
        <taxon>Actinomycetota</taxon>
        <taxon>Actinomycetes</taxon>
        <taxon>Micrococcales</taxon>
        <taxon>Microbacteriaceae</taxon>
        <taxon>Agrococcus</taxon>
    </lineage>
</organism>
<gene>
    <name evidence="1" type="ORF">CZ674_07440</name>
</gene>
<dbReference type="AlphaFoldDB" id="A0A1R4FZ71"/>
<protein>
    <submittedName>
        <fullName evidence="1">Uncharacterized protein</fullName>
    </submittedName>
</protein>
<name>A0A1R4FZ71_9MICO</name>
<proteinExistence type="predicted"/>
<evidence type="ECO:0000313" key="1">
    <source>
        <dbReference type="EMBL" id="SJM61002.1"/>
    </source>
</evidence>
<evidence type="ECO:0000313" key="2">
    <source>
        <dbReference type="Proteomes" id="UP000195787"/>
    </source>
</evidence>
<dbReference type="EMBL" id="FUHU01000033">
    <property type="protein sequence ID" value="SJM61002.1"/>
    <property type="molecule type" value="Genomic_DNA"/>
</dbReference>
<reference evidence="1 2" key="1">
    <citation type="submission" date="2017-02" db="EMBL/GenBank/DDBJ databases">
        <authorList>
            <person name="Peterson S.W."/>
        </authorList>
    </citation>
    <scope>NUCLEOTIDE SEQUENCE [LARGE SCALE GENOMIC DNA]</scope>
    <source>
        <strain evidence="1 2">LMG 22410</strain>
    </source>
</reference>
<keyword evidence="2" id="KW-1185">Reference proteome</keyword>